<evidence type="ECO:0000313" key="2">
    <source>
        <dbReference type="EMBL" id="MFC3851251.1"/>
    </source>
</evidence>
<feature type="transmembrane region" description="Helical" evidence="1">
    <location>
        <begin position="613"/>
        <end position="631"/>
    </location>
</feature>
<keyword evidence="3" id="KW-1185">Reference proteome</keyword>
<sequence>MSQSTPSHPKGATNDYRHQLSPVCTVMVVGHRQARLSERGYGVQDRHLAHPLERVLMQLRQRAGRAFALGAALYHDESPRFRLLTGVADGTDELAANLAAQVGFELHMLAPGRAADASFTEPEPERAVSLGMKPTGIDRQRLRQEDYSKRDELALSFSDVLVVVWDGNEPFPMQSGAALATKAAILRRVPVVWVQPQPKGARAEVWVTDPKKLTDSFLMEIEVLDTTPEHLQTAFVPLDVGSTAADDLFDGWFNGLLVPFLPHLDAAHHERVMRRRIAQQDTLLGYLTSCLLFVLSMGRTQRPLNPLNWLLGGVLWLQVMLNPPKRSAELRIVDHLNSNIRAFHWRDNLMSRLHGFFSGLLRLSLADALGSVRQKRLIRHRDMAADATDHPVRETSLPGFYHWADAQARVYATRYRDDTWVVYYAAALAVFCAVAGATSLWPAEEPGWHLIWVILEFLLLRFVVGRVLIARFKGWHERWMSHRYVAEQLRLLRIGFPLLVLPESLRQPIWQPADEAESVIRISKPEAWILHRILVAEGLPQSAAGKAYFRMTHHNDAIVHSVKHALDNNRQYYQRQYHTLHGQHHHLHRLSLVLFGLTFVAVLTHFVFHIPGILFFTAFFPAWGAAIHGILSQNEVSRVATIAANTWQRLNTLDDAMAMHRTITETGIALNDQALAWARTQELRELVQAFTDTLAEENQQWLTLLQHNEPDLPA</sequence>
<keyword evidence="1" id="KW-0812">Transmembrane</keyword>
<dbReference type="EMBL" id="JBHRYR010000002">
    <property type="protein sequence ID" value="MFC3851251.1"/>
    <property type="molecule type" value="Genomic_DNA"/>
</dbReference>
<dbReference type="Gene3D" id="3.40.50.450">
    <property type="match status" value="1"/>
</dbReference>
<accession>A0ABV7ZV87</accession>
<evidence type="ECO:0000313" key="3">
    <source>
        <dbReference type="Proteomes" id="UP001595617"/>
    </source>
</evidence>
<evidence type="ECO:0008006" key="4">
    <source>
        <dbReference type="Google" id="ProtNLM"/>
    </source>
</evidence>
<keyword evidence="1" id="KW-0472">Membrane</keyword>
<feature type="transmembrane region" description="Helical" evidence="1">
    <location>
        <begin position="447"/>
        <end position="469"/>
    </location>
</feature>
<comment type="caution">
    <text evidence="2">The sequence shown here is derived from an EMBL/GenBank/DDBJ whole genome shotgun (WGS) entry which is preliminary data.</text>
</comment>
<dbReference type="Proteomes" id="UP001595617">
    <property type="component" value="Unassembled WGS sequence"/>
</dbReference>
<organism evidence="2 3">
    <name type="scientific">Saccharospirillum mangrovi</name>
    <dbReference type="NCBI Taxonomy" id="2161747"/>
    <lineage>
        <taxon>Bacteria</taxon>
        <taxon>Pseudomonadati</taxon>
        <taxon>Pseudomonadota</taxon>
        <taxon>Gammaproteobacteria</taxon>
        <taxon>Oceanospirillales</taxon>
        <taxon>Saccharospirillaceae</taxon>
        <taxon>Saccharospirillum</taxon>
    </lineage>
</organism>
<keyword evidence="1" id="KW-1133">Transmembrane helix</keyword>
<dbReference type="RefSeq" id="WP_380692369.1">
    <property type="nucleotide sequence ID" value="NZ_JBHRYR010000002.1"/>
</dbReference>
<feature type="transmembrane region" description="Helical" evidence="1">
    <location>
        <begin position="590"/>
        <end position="607"/>
    </location>
</feature>
<gene>
    <name evidence="2" type="ORF">ACFOOG_00280</name>
</gene>
<reference evidence="3" key="1">
    <citation type="journal article" date="2019" name="Int. J. Syst. Evol. Microbiol.">
        <title>The Global Catalogue of Microorganisms (GCM) 10K type strain sequencing project: providing services to taxonomists for standard genome sequencing and annotation.</title>
        <authorList>
            <consortium name="The Broad Institute Genomics Platform"/>
            <consortium name="The Broad Institute Genome Sequencing Center for Infectious Disease"/>
            <person name="Wu L."/>
            <person name="Ma J."/>
        </authorList>
    </citation>
    <scope>NUCLEOTIDE SEQUENCE [LARGE SCALE GENOMIC DNA]</scope>
    <source>
        <strain evidence="3">IBRC 10765</strain>
    </source>
</reference>
<name>A0ABV7ZV87_9GAMM</name>
<proteinExistence type="predicted"/>
<feature type="transmembrane region" description="Helical" evidence="1">
    <location>
        <begin position="421"/>
        <end position="441"/>
    </location>
</feature>
<protein>
    <recommendedName>
        <fullName evidence="4">SMODS and SLOG-associating 2TM effector domain-containing protein</fullName>
    </recommendedName>
</protein>
<evidence type="ECO:0000256" key="1">
    <source>
        <dbReference type="SAM" id="Phobius"/>
    </source>
</evidence>